<organism evidence="1 2">
    <name type="scientific">Cetraspora pellucida</name>
    <dbReference type="NCBI Taxonomy" id="1433469"/>
    <lineage>
        <taxon>Eukaryota</taxon>
        <taxon>Fungi</taxon>
        <taxon>Fungi incertae sedis</taxon>
        <taxon>Mucoromycota</taxon>
        <taxon>Glomeromycotina</taxon>
        <taxon>Glomeromycetes</taxon>
        <taxon>Diversisporales</taxon>
        <taxon>Gigasporaceae</taxon>
        <taxon>Cetraspora</taxon>
    </lineage>
</organism>
<feature type="non-terminal residue" evidence="1">
    <location>
        <position position="1"/>
    </location>
</feature>
<evidence type="ECO:0000313" key="1">
    <source>
        <dbReference type="EMBL" id="CAG8820864.1"/>
    </source>
</evidence>
<dbReference type="Proteomes" id="UP000789759">
    <property type="component" value="Unassembled WGS sequence"/>
</dbReference>
<accession>A0A9N9KCL3</accession>
<dbReference type="AlphaFoldDB" id="A0A9N9KCL3"/>
<comment type="caution">
    <text evidence="1">The sequence shown here is derived from an EMBL/GenBank/DDBJ whole genome shotgun (WGS) entry which is preliminary data.</text>
</comment>
<proteinExistence type="predicted"/>
<sequence length="41" mass="4948">DSHLEQCNLRLRLSYSIDFERAKYSICAKLFWKLVAVWNDD</sequence>
<reference evidence="1" key="1">
    <citation type="submission" date="2021-06" db="EMBL/GenBank/DDBJ databases">
        <authorList>
            <person name="Kallberg Y."/>
            <person name="Tangrot J."/>
            <person name="Rosling A."/>
        </authorList>
    </citation>
    <scope>NUCLEOTIDE SEQUENCE</scope>
    <source>
        <strain evidence="1">FL966</strain>
    </source>
</reference>
<name>A0A9N9KCL3_9GLOM</name>
<protein>
    <submittedName>
        <fullName evidence="1">22517_t:CDS:1</fullName>
    </submittedName>
</protein>
<gene>
    <name evidence="1" type="ORF">CPELLU_LOCUS19674</name>
</gene>
<keyword evidence="2" id="KW-1185">Reference proteome</keyword>
<evidence type="ECO:0000313" key="2">
    <source>
        <dbReference type="Proteomes" id="UP000789759"/>
    </source>
</evidence>
<dbReference type="EMBL" id="CAJVQA010049749">
    <property type="protein sequence ID" value="CAG8820864.1"/>
    <property type="molecule type" value="Genomic_DNA"/>
</dbReference>
<feature type="non-terminal residue" evidence="1">
    <location>
        <position position="41"/>
    </location>
</feature>